<organism evidence="1 2">
    <name type="scientific">Paractinoplanes ovalisporus</name>
    <dbReference type="NCBI Taxonomy" id="2810368"/>
    <lineage>
        <taxon>Bacteria</taxon>
        <taxon>Bacillati</taxon>
        <taxon>Actinomycetota</taxon>
        <taxon>Actinomycetes</taxon>
        <taxon>Micromonosporales</taxon>
        <taxon>Micromonosporaceae</taxon>
        <taxon>Paractinoplanes</taxon>
    </lineage>
</organism>
<evidence type="ECO:0000313" key="1">
    <source>
        <dbReference type="EMBL" id="MBM2615658.1"/>
    </source>
</evidence>
<accession>A0ABS2A736</accession>
<gene>
    <name evidence="1" type="ORF">JIG36_08845</name>
</gene>
<proteinExistence type="predicted"/>
<keyword evidence="2" id="KW-1185">Reference proteome</keyword>
<evidence type="ECO:0000313" key="2">
    <source>
        <dbReference type="Proteomes" id="UP000632138"/>
    </source>
</evidence>
<dbReference type="RefSeq" id="WP_236046192.1">
    <property type="nucleotide sequence ID" value="NZ_JAENHP010000002.1"/>
</dbReference>
<name>A0ABS2A736_9ACTN</name>
<dbReference type="Proteomes" id="UP000632138">
    <property type="component" value="Unassembled WGS sequence"/>
</dbReference>
<comment type="caution">
    <text evidence="1">The sequence shown here is derived from an EMBL/GenBank/DDBJ whole genome shotgun (WGS) entry which is preliminary data.</text>
</comment>
<sequence>MSPVSGWSELQARVDGERDEVGRLMAVLVRATAASSLGRFPPYISMFTLRFGDPAEPATQPPVLLGVATVPDSFLVWWGENRSHRGATIMHQTSDVHEAVAYAEQLLATWPYRAGPSADDGTGAGTGQAPMP</sequence>
<protein>
    <submittedName>
        <fullName evidence="1">Uncharacterized protein</fullName>
    </submittedName>
</protein>
<dbReference type="EMBL" id="JAENHP010000002">
    <property type="protein sequence ID" value="MBM2615658.1"/>
    <property type="molecule type" value="Genomic_DNA"/>
</dbReference>
<reference evidence="1 2" key="1">
    <citation type="submission" date="2021-01" db="EMBL/GenBank/DDBJ databases">
        <title>Actinoplanes sp. nov. LDG1-06 isolated from lichen.</title>
        <authorList>
            <person name="Saeng-In P."/>
            <person name="Phongsopitanun W."/>
            <person name="Kanchanasin P."/>
            <person name="Yuki M."/>
            <person name="Kudo T."/>
            <person name="Ohkuma M."/>
            <person name="Tanasupawat S."/>
        </authorList>
    </citation>
    <scope>NUCLEOTIDE SEQUENCE [LARGE SCALE GENOMIC DNA]</scope>
    <source>
        <strain evidence="1 2">LDG1-06</strain>
    </source>
</reference>